<evidence type="ECO:0000313" key="13">
    <source>
        <dbReference type="Proteomes" id="UP001139006"/>
    </source>
</evidence>
<comment type="caution">
    <text evidence="12">The sequence shown here is derived from an EMBL/GenBank/DDBJ whole genome shotgun (WGS) entry which is preliminary data.</text>
</comment>
<protein>
    <recommendedName>
        <fullName evidence="11">Potassium-transporting ATPase KdpC subunit</fullName>
    </recommendedName>
    <alternativeName>
        <fullName evidence="11">ATP phosphohydrolase [potassium-transporting] C chain</fullName>
    </alternativeName>
    <alternativeName>
        <fullName evidence="11">Potassium-binding and translocating subunit C</fullName>
    </alternativeName>
    <alternativeName>
        <fullName evidence="11">Potassium-translocating ATPase C chain</fullName>
    </alternativeName>
</protein>
<dbReference type="GO" id="GO:0008556">
    <property type="term" value="F:P-type potassium transmembrane transporter activity"/>
    <property type="evidence" value="ECO:0007669"/>
    <property type="project" value="InterPro"/>
</dbReference>
<dbReference type="HAMAP" id="MF_00276">
    <property type="entry name" value="KdpC"/>
    <property type="match status" value="1"/>
</dbReference>
<dbReference type="PIRSF" id="PIRSF001296">
    <property type="entry name" value="K_ATPase_KdpC"/>
    <property type="match status" value="1"/>
</dbReference>
<keyword evidence="8 11" id="KW-1133">Transmembrane helix</keyword>
<feature type="transmembrane region" description="Helical" evidence="11">
    <location>
        <begin position="12"/>
        <end position="34"/>
    </location>
</feature>
<comment type="subcellular location">
    <subcellularLocation>
        <location evidence="11">Cell membrane</location>
        <topology evidence="11">Single-pass membrane protein</topology>
    </subcellularLocation>
</comment>
<dbReference type="NCBIfam" id="NF001454">
    <property type="entry name" value="PRK00315.1"/>
    <property type="match status" value="1"/>
</dbReference>
<dbReference type="Pfam" id="PF02669">
    <property type="entry name" value="KdpC"/>
    <property type="match status" value="1"/>
</dbReference>
<gene>
    <name evidence="11 12" type="primary">kdpC</name>
    <name evidence="12" type="ORF">LB941_04660</name>
</gene>
<dbReference type="GO" id="GO:0005886">
    <property type="term" value="C:plasma membrane"/>
    <property type="evidence" value="ECO:0007669"/>
    <property type="project" value="UniProtKB-SubCell"/>
</dbReference>
<keyword evidence="1 11" id="KW-0813">Transport</keyword>
<dbReference type="EMBL" id="JAIULA010000007">
    <property type="protein sequence ID" value="MCP0886627.1"/>
    <property type="molecule type" value="Genomic_DNA"/>
</dbReference>
<reference evidence="12 13" key="1">
    <citation type="journal article" date="2023" name="Int. J. Syst. Evol. Microbiol.">
        <title>Ligilactobacillus ubinensis sp. nov., a novel species isolated from the wild ferment of a durian fruit (Durio zibethinus).</title>
        <authorList>
            <person name="Heng Y.C."/>
            <person name="Menon N."/>
            <person name="Chen B."/>
            <person name="Loo B.Z.L."/>
            <person name="Wong G.W.J."/>
            <person name="Lim A.C.H."/>
            <person name="Silvaraju S."/>
            <person name="Kittelmann S."/>
        </authorList>
    </citation>
    <scope>NUCLEOTIDE SEQUENCE [LARGE SCALE GENOMIC DNA]</scope>
    <source>
        <strain evidence="12 13">WILCCON 0076</strain>
    </source>
</reference>
<evidence type="ECO:0000256" key="3">
    <source>
        <dbReference type="ARBA" id="ARBA00022538"/>
    </source>
</evidence>
<dbReference type="AlphaFoldDB" id="A0A9X2FIU6"/>
<dbReference type="RefSeq" id="WP_253359903.1">
    <property type="nucleotide sequence ID" value="NZ_JAIULA010000007.1"/>
</dbReference>
<organism evidence="12 13">
    <name type="scientific">Ligilactobacillus ubinensis</name>
    <dbReference type="NCBI Taxonomy" id="2876789"/>
    <lineage>
        <taxon>Bacteria</taxon>
        <taxon>Bacillati</taxon>
        <taxon>Bacillota</taxon>
        <taxon>Bacilli</taxon>
        <taxon>Lactobacillales</taxon>
        <taxon>Lactobacillaceae</taxon>
        <taxon>Ligilactobacillus</taxon>
    </lineage>
</organism>
<evidence type="ECO:0000256" key="1">
    <source>
        <dbReference type="ARBA" id="ARBA00022448"/>
    </source>
</evidence>
<keyword evidence="9 11" id="KW-0406">Ion transport</keyword>
<keyword evidence="4 11" id="KW-0812">Transmembrane</keyword>
<proteinExistence type="inferred from homology"/>
<evidence type="ECO:0000256" key="8">
    <source>
        <dbReference type="ARBA" id="ARBA00022989"/>
    </source>
</evidence>
<dbReference type="PANTHER" id="PTHR30042">
    <property type="entry name" value="POTASSIUM-TRANSPORTING ATPASE C CHAIN"/>
    <property type="match status" value="1"/>
</dbReference>
<keyword evidence="13" id="KW-1185">Reference proteome</keyword>
<keyword evidence="5 11" id="KW-0547">Nucleotide-binding</keyword>
<dbReference type="InterPro" id="IPR003820">
    <property type="entry name" value="KdpC"/>
</dbReference>
<keyword evidence="2 11" id="KW-1003">Cell membrane</keyword>
<dbReference type="PANTHER" id="PTHR30042:SF2">
    <property type="entry name" value="POTASSIUM-TRANSPORTING ATPASE KDPC SUBUNIT"/>
    <property type="match status" value="1"/>
</dbReference>
<evidence type="ECO:0000256" key="5">
    <source>
        <dbReference type="ARBA" id="ARBA00022741"/>
    </source>
</evidence>
<evidence type="ECO:0000256" key="7">
    <source>
        <dbReference type="ARBA" id="ARBA00022958"/>
    </source>
</evidence>
<comment type="subunit">
    <text evidence="11">The system is composed of three essential subunits: KdpA, KdpB and KdpC.</text>
</comment>
<evidence type="ECO:0000256" key="4">
    <source>
        <dbReference type="ARBA" id="ARBA00022692"/>
    </source>
</evidence>
<evidence type="ECO:0000313" key="12">
    <source>
        <dbReference type="EMBL" id="MCP0886627.1"/>
    </source>
</evidence>
<evidence type="ECO:0000256" key="10">
    <source>
        <dbReference type="ARBA" id="ARBA00023136"/>
    </source>
</evidence>
<keyword evidence="3 11" id="KW-0633">Potassium transport</keyword>
<evidence type="ECO:0000256" key="2">
    <source>
        <dbReference type="ARBA" id="ARBA00022475"/>
    </source>
</evidence>
<comment type="function">
    <text evidence="11">Part of the high-affinity ATP-driven potassium transport (or Kdp) system, which catalyzes the hydrolysis of ATP coupled with the electrogenic transport of potassium into the cytoplasm. This subunit acts as a catalytic chaperone that increases the ATP-binding affinity of the ATP-hydrolyzing subunit KdpB by the formation of a transient KdpB/KdpC/ATP ternary complex.</text>
</comment>
<keyword evidence="10 11" id="KW-0472">Membrane</keyword>
<evidence type="ECO:0000256" key="11">
    <source>
        <dbReference type="HAMAP-Rule" id="MF_00276"/>
    </source>
</evidence>
<comment type="similarity">
    <text evidence="11">Belongs to the KdpC family.</text>
</comment>
<evidence type="ECO:0000256" key="6">
    <source>
        <dbReference type="ARBA" id="ARBA00022840"/>
    </source>
</evidence>
<name>A0A9X2FIU6_9LACO</name>
<dbReference type="GO" id="GO:0005524">
    <property type="term" value="F:ATP binding"/>
    <property type="evidence" value="ECO:0007669"/>
    <property type="project" value="UniProtKB-UniRule"/>
</dbReference>
<keyword evidence="7 11" id="KW-0630">Potassium</keyword>
<sequence length="195" mass="21658">MINVIKDSIKALIVATLLTIIYTLVVTMIGQAFFNKQANGSILTIHNRSIGSKLIAQPFTEKKYLWGRNMIIDTNLFKTSKGQTILYASASNLSQTSTQLIRQVRNRAAIIKKLNPGENNVPIDLVTTSGSGLDPEISPQAAFYQAKRIARARDISIKKVNKIIKNNIVEKTYGIFGENRVNVLEVNIALDRISK</sequence>
<dbReference type="Proteomes" id="UP001139006">
    <property type="component" value="Unassembled WGS sequence"/>
</dbReference>
<accession>A0A9X2FIU6</accession>
<dbReference type="NCBIfam" id="TIGR00681">
    <property type="entry name" value="kdpC"/>
    <property type="match status" value="1"/>
</dbReference>
<evidence type="ECO:0000256" key="9">
    <source>
        <dbReference type="ARBA" id="ARBA00023065"/>
    </source>
</evidence>
<keyword evidence="6 11" id="KW-0067">ATP-binding</keyword>